<keyword evidence="1" id="KW-0812">Transmembrane</keyword>
<dbReference type="OrthoDB" id="1442007at2"/>
<sequence length="221" mass="26490">MEITKKDIEQLIELKREDTFFNHLKTIYSFDFRPTGEIGRNEIKLWRQNSWNRTFYPIFRFELNANNHLINITDKLNPIGKTFILIFLLGFLYLIFPENPFEFDVIDNWPITTFIIVMVITVVFISRMVYRFEKKNQLEQIFKLLDIEVEEKKIENEWSWKNILIRLFTYPFCIFLIGVNIFSIIPNGQYFLALGTFLVVGYYLIADIKMIVRKKTTGNNV</sequence>
<gene>
    <name evidence="2" type="ORF">ESV24_14815</name>
</gene>
<feature type="transmembrane region" description="Helical" evidence="1">
    <location>
        <begin position="79"/>
        <end position="96"/>
    </location>
</feature>
<evidence type="ECO:0000313" key="2">
    <source>
        <dbReference type="EMBL" id="TXD67841.1"/>
    </source>
</evidence>
<feature type="transmembrane region" description="Helical" evidence="1">
    <location>
        <begin position="188"/>
        <end position="205"/>
    </location>
</feature>
<dbReference type="AlphaFoldDB" id="A0A5C6YKH5"/>
<keyword evidence="3" id="KW-1185">Reference proteome</keyword>
<evidence type="ECO:0000313" key="3">
    <source>
        <dbReference type="Proteomes" id="UP000321945"/>
    </source>
</evidence>
<reference evidence="2 3" key="1">
    <citation type="submission" date="2019-08" db="EMBL/GenBank/DDBJ databases">
        <title>Genome of Aequorivita lipolytica Y10-2 (type strain).</title>
        <authorList>
            <person name="Bowman J.P."/>
        </authorList>
    </citation>
    <scope>NUCLEOTIDE SEQUENCE [LARGE SCALE GENOMIC DNA]</scope>
    <source>
        <strain evidence="2 3">Y10-2</strain>
    </source>
</reference>
<feature type="transmembrane region" description="Helical" evidence="1">
    <location>
        <begin position="108"/>
        <end position="130"/>
    </location>
</feature>
<feature type="transmembrane region" description="Helical" evidence="1">
    <location>
        <begin position="163"/>
        <end position="182"/>
    </location>
</feature>
<protein>
    <submittedName>
        <fullName evidence="2">Uncharacterized protein</fullName>
    </submittedName>
</protein>
<dbReference type="RefSeq" id="WP_111817140.1">
    <property type="nucleotide sequence ID" value="NZ_CBCRZQ010000021.1"/>
</dbReference>
<organism evidence="2 3">
    <name type="scientific">Aequorivita lipolytica</name>
    <dbReference type="NCBI Taxonomy" id="153267"/>
    <lineage>
        <taxon>Bacteria</taxon>
        <taxon>Pseudomonadati</taxon>
        <taxon>Bacteroidota</taxon>
        <taxon>Flavobacteriia</taxon>
        <taxon>Flavobacteriales</taxon>
        <taxon>Flavobacteriaceae</taxon>
        <taxon>Aequorivita</taxon>
    </lineage>
</organism>
<name>A0A5C6YKH5_9FLAO</name>
<dbReference type="Proteomes" id="UP000321945">
    <property type="component" value="Unassembled WGS sequence"/>
</dbReference>
<comment type="caution">
    <text evidence="2">The sequence shown here is derived from an EMBL/GenBank/DDBJ whole genome shotgun (WGS) entry which is preliminary data.</text>
</comment>
<evidence type="ECO:0000256" key="1">
    <source>
        <dbReference type="SAM" id="Phobius"/>
    </source>
</evidence>
<proteinExistence type="predicted"/>
<keyword evidence="1" id="KW-0472">Membrane</keyword>
<keyword evidence="1" id="KW-1133">Transmembrane helix</keyword>
<accession>A0A5C6YKH5</accession>
<dbReference type="EMBL" id="VORU01000023">
    <property type="protein sequence ID" value="TXD67841.1"/>
    <property type="molecule type" value="Genomic_DNA"/>
</dbReference>